<evidence type="ECO:0000313" key="2">
    <source>
        <dbReference type="EMBL" id="SMC27952.1"/>
    </source>
</evidence>
<gene>
    <name evidence="2" type="ORF">SAMN02745857_03049</name>
</gene>
<dbReference type="OrthoDB" id="9153725at2"/>
<feature type="signal peptide" evidence="1">
    <location>
        <begin position="1"/>
        <end position="22"/>
    </location>
</feature>
<reference evidence="2 3" key="1">
    <citation type="submission" date="2017-04" db="EMBL/GenBank/DDBJ databases">
        <authorList>
            <person name="Afonso C.L."/>
            <person name="Miller P.J."/>
            <person name="Scott M.A."/>
            <person name="Spackman E."/>
            <person name="Goraichik I."/>
            <person name="Dimitrov K.M."/>
            <person name="Suarez D.L."/>
            <person name="Swayne D.E."/>
        </authorList>
    </citation>
    <scope>NUCLEOTIDE SEQUENCE [LARGE SCALE GENOMIC DNA]</scope>
    <source>
        <strain evidence="2 3">DSM 23236</strain>
    </source>
</reference>
<sequence>MLRCLTAVLLVATLHLPQLAVAAPDGAANGVEVVAVPALDIQIPVQLGAMHFVEREQFEEAGMGESLSFAGPARVHVNVYVYDDGFNNIPDGTQNAAVREQFATVIEQARQALKQYADAARFPNSTQTSHFAGCGPQFLWQQFEFDLKGQHNTSYTYLTGLHGQFVKLRISHPAQESEAPRQVEVFLQQLRKALGRCAA</sequence>
<name>A0A1W1XVS2_9NEIS</name>
<accession>A0A1W1XVS2</accession>
<organism evidence="2 3">
    <name type="scientific">Andreprevotia lacus DSM 23236</name>
    <dbReference type="NCBI Taxonomy" id="1121001"/>
    <lineage>
        <taxon>Bacteria</taxon>
        <taxon>Pseudomonadati</taxon>
        <taxon>Pseudomonadota</taxon>
        <taxon>Betaproteobacteria</taxon>
        <taxon>Neisseriales</taxon>
        <taxon>Chitinibacteraceae</taxon>
        <taxon>Andreprevotia</taxon>
    </lineage>
</organism>
<dbReference type="AlphaFoldDB" id="A0A1W1XVS2"/>
<evidence type="ECO:0000313" key="3">
    <source>
        <dbReference type="Proteomes" id="UP000192761"/>
    </source>
</evidence>
<feature type="chain" id="PRO_5010707878" evidence="1">
    <location>
        <begin position="23"/>
        <end position="199"/>
    </location>
</feature>
<keyword evidence="3" id="KW-1185">Reference proteome</keyword>
<dbReference type="Proteomes" id="UP000192761">
    <property type="component" value="Unassembled WGS sequence"/>
</dbReference>
<protein>
    <submittedName>
        <fullName evidence="2">Uncharacterized protein</fullName>
    </submittedName>
</protein>
<keyword evidence="1" id="KW-0732">Signal</keyword>
<dbReference type="EMBL" id="FWXD01000019">
    <property type="protein sequence ID" value="SMC27952.1"/>
    <property type="molecule type" value="Genomic_DNA"/>
</dbReference>
<dbReference type="STRING" id="1121001.SAMN02745857_03049"/>
<evidence type="ECO:0000256" key="1">
    <source>
        <dbReference type="SAM" id="SignalP"/>
    </source>
</evidence>
<dbReference type="RefSeq" id="WP_139798883.1">
    <property type="nucleotide sequence ID" value="NZ_FWXD01000019.1"/>
</dbReference>
<proteinExistence type="predicted"/>